<name>A0A2D4H223_MICCO</name>
<organism evidence="1">
    <name type="scientific">Micrurus corallinus</name>
    <name type="common">Brazilian coral snake</name>
    <dbReference type="NCBI Taxonomy" id="54390"/>
    <lineage>
        <taxon>Eukaryota</taxon>
        <taxon>Metazoa</taxon>
        <taxon>Chordata</taxon>
        <taxon>Craniata</taxon>
        <taxon>Vertebrata</taxon>
        <taxon>Euteleostomi</taxon>
        <taxon>Lepidosauria</taxon>
        <taxon>Squamata</taxon>
        <taxon>Bifurcata</taxon>
        <taxon>Unidentata</taxon>
        <taxon>Episquamata</taxon>
        <taxon>Toxicofera</taxon>
        <taxon>Serpentes</taxon>
        <taxon>Colubroidea</taxon>
        <taxon>Elapidae</taxon>
        <taxon>Elapinae</taxon>
        <taxon>Micrurus</taxon>
    </lineage>
</organism>
<dbReference type="EMBL" id="IACJ01160985">
    <property type="protein sequence ID" value="LAA66010.1"/>
    <property type="molecule type" value="Transcribed_RNA"/>
</dbReference>
<sequence>MGSLLMAARSELIKQASPLKTGLVDTEGGQLEGEAFSVEAEGEAVDFLEVLETEVMGAADLNLEVGGTVDPETIMEAAEVKEAMETGLLEDPIETVTTVTLHTTNKKPSWLKIVLPLAVFIKIFGASLKSFLCSHLLCILTFVVNSQF</sequence>
<reference evidence="1" key="2">
    <citation type="submission" date="2017-11" db="EMBL/GenBank/DDBJ databases">
        <title>Coralsnake Venomics: Analyses of Venom Gland Transcriptomes and Proteomes of Six Brazilian Taxa.</title>
        <authorList>
            <person name="Aird S.D."/>
            <person name="Jorge da Silva N."/>
            <person name="Qiu L."/>
            <person name="Villar-Briones A."/>
            <person name="Aparecida-Saddi V."/>
            <person name="Campos-Telles M.P."/>
            <person name="Grau M."/>
            <person name="Mikheyev A.S."/>
        </authorList>
    </citation>
    <scope>NUCLEOTIDE SEQUENCE</scope>
    <source>
        <tissue evidence="1">Venom_gland</tissue>
    </source>
</reference>
<protein>
    <submittedName>
        <fullName evidence="1">Uncharacterized protein</fullName>
    </submittedName>
</protein>
<evidence type="ECO:0000313" key="1">
    <source>
        <dbReference type="EMBL" id="LAA66010.1"/>
    </source>
</evidence>
<dbReference type="AlphaFoldDB" id="A0A2D4H223"/>
<reference evidence="1" key="1">
    <citation type="submission" date="2017-07" db="EMBL/GenBank/DDBJ databases">
        <authorList>
            <person name="Mikheyev A."/>
            <person name="Grau M."/>
        </authorList>
    </citation>
    <scope>NUCLEOTIDE SEQUENCE</scope>
    <source>
        <tissue evidence="1">Venom_gland</tissue>
    </source>
</reference>
<proteinExistence type="predicted"/>
<accession>A0A2D4H223</accession>